<accession>A0A318E8Y1</accession>
<protein>
    <submittedName>
        <fullName evidence="1">Uncharacterized protein DUF1329</fullName>
    </submittedName>
</protein>
<gene>
    <name evidence="1" type="ORF">C8D93_10680</name>
</gene>
<dbReference type="EMBL" id="QICN01000006">
    <property type="protein sequence ID" value="PXV67103.1"/>
    <property type="molecule type" value="Genomic_DNA"/>
</dbReference>
<dbReference type="AlphaFoldDB" id="A0A318E8Y1"/>
<evidence type="ECO:0000313" key="2">
    <source>
        <dbReference type="Proteomes" id="UP000248330"/>
    </source>
</evidence>
<dbReference type="InterPro" id="IPR010752">
    <property type="entry name" value="DUF1329"/>
</dbReference>
<dbReference type="Pfam" id="PF07044">
    <property type="entry name" value="DUF1329"/>
    <property type="match status" value="1"/>
</dbReference>
<evidence type="ECO:0000313" key="1">
    <source>
        <dbReference type="EMBL" id="PXV67103.1"/>
    </source>
</evidence>
<sequence>MHIRKYDFNYGRRQLMKNVAMGAGAGVLMPLSKLFAAEQSIAKAYPDELMSIEMYTKGKIKPGDFITAQNVDVVKELLDPIVYDQIKTMNRKIKIRATETDLTKMFPYEYYDATMRNLKNGLAGKFNADGNVVMPDGSNWAGGMPFPDPKTGDEVQANMAMSWGRGDYNQYAINDTVFNPDGSKGYSYDLVWAELQVQGRCDGKVFRDMKDLVRLQTVLFTATQDVAGSSFLSTWYYDQRKFPDLYGYLPQFRRVRQFPTNQRFEPLIPGVTWFLSDAWAAGDPMRTWGEYKILERKPMLGAFNSNWGGADSDNWVHNVHGGPTGETFFDVEYELAPEVVVLESKPVGYPRSPVGRRIAYCDVRNSLFCGCIRFDRQDKPWVNFEAGFGQYKAGDKEVKGPDGKNTAWSWTYVMSFDSQTRRMSRIAHQKECTGGYQSIFKQGEDEKMYSRFFTQQALQRLGQV</sequence>
<reference evidence="1 2" key="1">
    <citation type="submission" date="2018-04" db="EMBL/GenBank/DDBJ databases">
        <title>Genomic Encyclopedia of Type Strains, Phase IV (KMG-IV): sequencing the most valuable type-strain genomes for metagenomic binning, comparative biology and taxonomic classification.</title>
        <authorList>
            <person name="Goeker M."/>
        </authorList>
    </citation>
    <scope>NUCLEOTIDE SEQUENCE [LARGE SCALE GENOMIC DNA]</scope>
    <source>
        <strain evidence="1 2">DSM 104150</strain>
    </source>
</reference>
<dbReference type="RefSeq" id="WP_110265424.1">
    <property type="nucleotide sequence ID" value="NZ_CAWNXA010000006.1"/>
</dbReference>
<proteinExistence type="predicted"/>
<comment type="caution">
    <text evidence="1">The sequence shown here is derived from an EMBL/GenBank/DDBJ whole genome shotgun (WGS) entry which is preliminary data.</text>
</comment>
<keyword evidence="2" id="KW-1185">Reference proteome</keyword>
<organism evidence="1 2">
    <name type="scientific">Sinimarinibacterium flocculans</name>
    <dbReference type="NCBI Taxonomy" id="985250"/>
    <lineage>
        <taxon>Bacteria</taxon>
        <taxon>Pseudomonadati</taxon>
        <taxon>Pseudomonadota</taxon>
        <taxon>Gammaproteobacteria</taxon>
        <taxon>Nevskiales</taxon>
        <taxon>Nevskiaceae</taxon>
        <taxon>Sinimarinibacterium</taxon>
    </lineage>
</organism>
<dbReference type="Gene3D" id="2.50.20.10">
    <property type="entry name" value="Lipoprotein localisation LolA/LolB/LppX"/>
    <property type="match status" value="1"/>
</dbReference>
<dbReference type="OrthoDB" id="5739735at2"/>
<dbReference type="Proteomes" id="UP000248330">
    <property type="component" value="Unassembled WGS sequence"/>
</dbReference>
<name>A0A318E8Y1_9GAMM</name>